<feature type="domain" description="Agenet-like" evidence="3">
    <location>
        <begin position="1760"/>
        <end position="1822"/>
    </location>
</feature>
<dbReference type="CDD" id="cd20405">
    <property type="entry name" value="Tudor_Agenet_AtDUF_rpt1_3"/>
    <property type="match status" value="1"/>
</dbReference>
<dbReference type="Pfam" id="PF05641">
    <property type="entry name" value="Agenet"/>
    <property type="match status" value="1"/>
</dbReference>
<feature type="compositionally biased region" description="Polar residues" evidence="1">
    <location>
        <begin position="2280"/>
        <end position="2293"/>
    </location>
</feature>
<feature type="region of interest" description="Disordered" evidence="1">
    <location>
        <begin position="1140"/>
        <end position="1191"/>
    </location>
</feature>
<comment type="caution">
    <text evidence="4">The sequence shown here is derived from an EMBL/GenBank/DDBJ whole genome shotgun (WGS) entry which is preliminary data.</text>
</comment>
<feature type="compositionally biased region" description="Polar residues" evidence="1">
    <location>
        <begin position="2147"/>
        <end position="2165"/>
    </location>
</feature>
<proteinExistence type="predicted"/>
<evidence type="ECO:0000313" key="4">
    <source>
        <dbReference type="EMBL" id="KAF7810103.1"/>
    </source>
</evidence>
<feature type="region of interest" description="Disordered" evidence="1">
    <location>
        <begin position="908"/>
        <end position="1034"/>
    </location>
</feature>
<feature type="compositionally biased region" description="Polar residues" evidence="1">
    <location>
        <begin position="2230"/>
        <end position="2245"/>
    </location>
</feature>
<feature type="compositionally biased region" description="Basic and acidic residues" evidence="1">
    <location>
        <begin position="2137"/>
        <end position="2146"/>
    </location>
</feature>
<dbReference type="Proteomes" id="UP000634136">
    <property type="component" value="Unassembled WGS sequence"/>
</dbReference>
<feature type="compositionally biased region" description="Polar residues" evidence="1">
    <location>
        <begin position="1293"/>
        <end position="1320"/>
    </location>
</feature>
<protein>
    <recommendedName>
        <fullName evidence="3">Agenet-like domain-containing protein</fullName>
    </recommendedName>
</protein>
<evidence type="ECO:0000313" key="5">
    <source>
        <dbReference type="Proteomes" id="UP000634136"/>
    </source>
</evidence>
<feature type="region of interest" description="Disordered" evidence="1">
    <location>
        <begin position="1293"/>
        <end position="1321"/>
    </location>
</feature>
<dbReference type="InterPro" id="IPR008395">
    <property type="entry name" value="Agenet-like_dom"/>
</dbReference>
<dbReference type="OrthoDB" id="433924at2759"/>
<feature type="region of interest" description="Disordered" evidence="1">
    <location>
        <begin position="801"/>
        <end position="888"/>
    </location>
</feature>
<dbReference type="EMBL" id="JAAIUW010000011">
    <property type="protein sequence ID" value="KAF7810103.1"/>
    <property type="molecule type" value="Genomic_DNA"/>
</dbReference>
<keyword evidence="2" id="KW-0472">Membrane</keyword>
<sequence>MNDWGIAEIKRAGFPRRMEGGYFFFCVVRAKILLCFLCFEMDDWVLRVSVSSGKIGAVDTPMDYDDNDFQSQNLHLAGEGSTKFPPVLRPYALPKFDFDESLQGQLRFDNLVETEVFLGIESNEDNQWIDAFSRGSSGIEFSSTAAESCSISRHNNVWSEATSSESVEMLLKSVGQEEFIPRQSVIQESDACNELACLAKQMEPNLKADDKNEFRGDVTGLQLPDNVHEDFSGLKEDVGRVQSQVGVSQAHENELSIDGGSSNLELGDICQNINLPVSEGNRLTDGKSNNENLRNVEIVADDSSNNKTLDGSSASRELKANITESPMQNISSVSNALEIQNVQNQVVGSSDEQQGCLTAHTDRQDMESYTLNKETDLATQTFDGNAVGSDAHNLSPPHSISTEEALEGCNVIKGHDTGITNIVDSLGMVSSNVSNLQKAENSSEDIVYRNPSQDSAGGNVVLIKDAMMDDRACDTPKVAIESDTSLGEVVQTNNSNCGTCPNLQQSVDLVEKKTYGESTSVKEEEVLNIGQQTDAEVSVSKADAPKFTVQDNNISNISEGHSDSKVEGFSSFSVASSTKSCILGESTQICENNEVDRLGHKKSHLDVTVDDKDCTKAPSDPSQMHDDADKPDLVDKGTDSSSISPGSVETELPTSSALDDVTAVDNSASKVLSENASLASYETVDIPPSSSNASAHEVMVVHRKTSPVGSSSVDEKEDFATRVAEEAGISTPVVSSQKETAPCPVIGTEKQESFDASRQLVCETVDNSLKTVETCGTQKASKPQKTLGDNQECAKEMDISPVLPEPTAKQDDDVNPSLTISGDMLHANQGSESSAPLSGSHVELHETGGSPANPTNTSIPSLAIGSSSQNENDGNQVKASSNQKPPVSEFINKDATNMLSIAHNLKGKGASKNEGSLASDFNPVAGLTKKGSGRRQSVPATSASKALTVVEVSPSTPGLGPSKTKTAADISRGSPQISDQEIALGGSKSTPQRKTRRASNKTPGKESSRKASHAKEKTPARQPERVDKSNNATLGSPGFQLMQSNEMQQYGHIDSSSAKPFALINASTSSLPDLNTSASSPVLFQQPFTDLQQIQLRAQIFVYGALIQGTAPDEAYMISAFGGPDGGRSLWENAWRMCSERQHAQKSHPANPETPVQSRPGPRGSDSTLKQGSQQGKGISSPLGRSSSKATPTVVNPLIPLSSPLWSLPTPCDSLQPSALARGSVLDYPRVLTSLHPYQTPPPRNFLGHNMSWISQAPVRGPSIASPAPAPAPVPDTSSLFSASPITDSVKLNSVKGSSLPPSSGTKSVTPGVPSSSAGPQSIFVGAAPLLDTSNVTVSPSQHSSDPKPKKRKKVTATEDLSQKALQPQSQLELNPIVSTHITASVALTPPVGSVPKTTVEKPIVSVSPLSPTDHLKSDRNIEKRILSDESLVKVKEAAIHADEAASLSASAVNHSLEIWSQLDKQKNSGLVSDIEAKLASAAFAIAAAAAVAKAAAAAAKVASNAALQAKLMAEEALTSSCYEATSQSNGISHSVGINNIGKATPASILKGANGANSSNSIIVAAKEAVRRKVEAASAARKQAENMDAIVKAAELAAEAVSQAGKIVTMGDPLRISDLVEAGPDGCWKVTQESCQPVGLSEGMIRGPVNIDNLGENPKIPHKLSRDISFDGMGIKIAEIEKSPLHKMYNERLEDNMRPIDGISNSINVHERNSIGPKDRDVSDFVNPIEVVPESQTEIPGPSCITQNGSEKLENNIKEGSLVEVFKDGEGFKSAWFTASVLSLKDGKAYVCYNVLVADEGAGPLKEWVALEREEDKPPRIRVARPLTGLHYEGTRKRRRAAMGDYAWSVGDRVDAWIQERSSKLGQVDLVLIYLVLLYFAGVIISPWAVFVISWQEGVIKEKNKKDEITVLFPASGETSVVRAWHLRPSLIWKDGKWMEYSSLGANQSSTHEGDTPHEKRPKLGSHAVEAKGKDKMLKSIDAVDSVNPDELRLLDLTENEKVFNIGKNNKNEIKVDAHRTARTGLQKEGSRVIFGVPKPGKKRKFMEVSKHYVADRSNKVNDGNDSVKLANFLVPQGSGLRGWKNSSKNDTKEKRGAESKPKTVKPGKPSAFGRTVQPKDNPSANATSHPSDLTEGTEKIKDSASHYKNASNSENQVEMASYSATDDGATEGPILYSSLASSSDASSSKRTATSRSSKGKLAPAGGKLSRIEEEKPTNEASEPRRSNRRIQPTSRLLEGLQSSLIIPKLPSVSHDKGHKNQNRNASRGEPRNANICFSGFSQTSSLDVHSDF</sequence>
<dbReference type="PANTHER" id="PTHR48429:SF1">
    <property type="entry name" value="AGENET DOMAIN-CONTAINING PROTEIN"/>
    <property type="match status" value="1"/>
</dbReference>
<feature type="compositionally biased region" description="Polar residues" evidence="1">
    <location>
        <begin position="639"/>
        <end position="657"/>
    </location>
</feature>
<feature type="compositionally biased region" description="Polar residues" evidence="1">
    <location>
        <begin position="1334"/>
        <end position="1344"/>
    </location>
</feature>
<feature type="compositionally biased region" description="Polar residues" evidence="1">
    <location>
        <begin position="828"/>
        <end position="837"/>
    </location>
</feature>
<evidence type="ECO:0000256" key="2">
    <source>
        <dbReference type="SAM" id="Phobius"/>
    </source>
</evidence>
<keyword evidence="2" id="KW-1133">Transmembrane helix</keyword>
<feature type="compositionally biased region" description="Polar residues" evidence="1">
    <location>
        <begin position="850"/>
        <end position="885"/>
    </location>
</feature>
<gene>
    <name evidence="4" type="ORF">G2W53_036846</name>
</gene>
<feature type="compositionally biased region" description="Low complexity" evidence="1">
    <location>
        <begin position="2178"/>
        <end position="2197"/>
    </location>
</feature>
<name>A0A834SV76_9FABA</name>
<feature type="compositionally biased region" description="Polar residues" evidence="1">
    <location>
        <begin position="1165"/>
        <end position="1191"/>
    </location>
</feature>
<feature type="compositionally biased region" description="Basic and acidic residues" evidence="1">
    <location>
        <begin position="1003"/>
        <end position="1028"/>
    </location>
</feature>
<feature type="region of interest" description="Disordered" evidence="1">
    <location>
        <begin position="2079"/>
        <end position="2293"/>
    </location>
</feature>
<evidence type="ECO:0000259" key="3">
    <source>
        <dbReference type="Pfam" id="PF05641"/>
    </source>
</evidence>
<accession>A0A834SV76</accession>
<feature type="compositionally biased region" description="Basic and acidic residues" evidence="1">
    <location>
        <begin position="2088"/>
        <end position="2102"/>
    </location>
</feature>
<reference evidence="4" key="1">
    <citation type="submission" date="2020-09" db="EMBL/GenBank/DDBJ databases">
        <title>Genome-Enabled Discovery of Anthraquinone Biosynthesis in Senna tora.</title>
        <authorList>
            <person name="Kang S.-H."/>
            <person name="Pandey R.P."/>
            <person name="Lee C.-M."/>
            <person name="Sim J.-S."/>
            <person name="Jeong J.-T."/>
            <person name="Choi B.-S."/>
            <person name="Jung M."/>
            <person name="Ginzburg D."/>
            <person name="Zhao K."/>
            <person name="Won S.Y."/>
            <person name="Oh T.-J."/>
            <person name="Yu Y."/>
            <person name="Kim N.-H."/>
            <person name="Lee O.R."/>
            <person name="Lee T.-H."/>
            <person name="Bashyal P."/>
            <person name="Kim T.-S."/>
            <person name="Lee W.-H."/>
            <person name="Kawkins C."/>
            <person name="Kim C.-K."/>
            <person name="Kim J.S."/>
            <person name="Ahn B.O."/>
            <person name="Rhee S.Y."/>
            <person name="Sohng J.K."/>
        </authorList>
    </citation>
    <scope>NUCLEOTIDE SEQUENCE</scope>
    <source>
        <tissue evidence="4">Leaf</tissue>
    </source>
</reference>
<dbReference type="PANTHER" id="PTHR48429">
    <property type="entry name" value="AGENET DOMAIN-CONTAINING PROTEIN"/>
    <property type="match status" value="1"/>
</dbReference>
<feature type="compositionally biased region" description="Polar residues" evidence="1">
    <location>
        <begin position="2119"/>
        <end position="2132"/>
    </location>
</feature>
<feature type="compositionally biased region" description="Basic and acidic residues" evidence="1">
    <location>
        <begin position="623"/>
        <end position="638"/>
    </location>
</feature>
<evidence type="ECO:0000256" key="1">
    <source>
        <dbReference type="SAM" id="MobiDB-lite"/>
    </source>
</evidence>
<feature type="region of interest" description="Disordered" evidence="1">
    <location>
        <begin position="1334"/>
        <end position="1370"/>
    </location>
</feature>
<organism evidence="4 5">
    <name type="scientific">Senna tora</name>
    <dbReference type="NCBI Taxonomy" id="362788"/>
    <lineage>
        <taxon>Eukaryota</taxon>
        <taxon>Viridiplantae</taxon>
        <taxon>Streptophyta</taxon>
        <taxon>Embryophyta</taxon>
        <taxon>Tracheophyta</taxon>
        <taxon>Spermatophyta</taxon>
        <taxon>Magnoliopsida</taxon>
        <taxon>eudicotyledons</taxon>
        <taxon>Gunneridae</taxon>
        <taxon>Pentapetalae</taxon>
        <taxon>rosids</taxon>
        <taxon>fabids</taxon>
        <taxon>Fabales</taxon>
        <taxon>Fabaceae</taxon>
        <taxon>Caesalpinioideae</taxon>
        <taxon>Cassia clade</taxon>
        <taxon>Senna</taxon>
    </lineage>
</organism>
<dbReference type="InterPro" id="IPR055274">
    <property type="entry name" value="SWO1"/>
</dbReference>
<feature type="transmembrane region" description="Helical" evidence="2">
    <location>
        <begin position="1871"/>
        <end position="1895"/>
    </location>
</feature>
<feature type="compositionally biased region" description="Polar residues" evidence="1">
    <location>
        <begin position="934"/>
        <end position="945"/>
    </location>
</feature>
<keyword evidence="2" id="KW-0812">Transmembrane</keyword>
<keyword evidence="5" id="KW-1185">Reference proteome</keyword>
<feature type="compositionally biased region" description="Basic and acidic residues" evidence="1">
    <location>
        <begin position="2210"/>
        <end position="2226"/>
    </location>
</feature>
<feature type="region of interest" description="Disordered" evidence="1">
    <location>
        <begin position="611"/>
        <end position="659"/>
    </location>
</feature>
<feature type="region of interest" description="Disordered" evidence="1">
    <location>
        <begin position="1946"/>
        <end position="1969"/>
    </location>
</feature>